<dbReference type="InterPro" id="IPR005064">
    <property type="entry name" value="BUG"/>
</dbReference>
<dbReference type="Pfam" id="PF03401">
    <property type="entry name" value="TctC"/>
    <property type="match status" value="1"/>
</dbReference>
<protein>
    <submittedName>
        <fullName evidence="2">Tripartite tricarboxylate transporter substrate binding protein</fullName>
    </submittedName>
</protein>
<comment type="caution">
    <text evidence="2">The sequence shown here is derived from an EMBL/GenBank/DDBJ whole genome shotgun (WGS) entry which is preliminary data.</text>
</comment>
<gene>
    <name evidence="2" type="ORF">V5F30_20960</name>
</gene>
<comment type="similarity">
    <text evidence="1">Belongs to the UPF0065 (bug) family.</text>
</comment>
<name>A0ABW6ZNU6_9HYPH</name>
<dbReference type="Proteomes" id="UP001604043">
    <property type="component" value="Unassembled WGS sequence"/>
</dbReference>
<evidence type="ECO:0000313" key="3">
    <source>
        <dbReference type="Proteomes" id="UP001604043"/>
    </source>
</evidence>
<proteinExistence type="inferred from homology"/>
<dbReference type="CDD" id="cd07012">
    <property type="entry name" value="PBP2_Bug_TTT"/>
    <property type="match status" value="1"/>
</dbReference>
<evidence type="ECO:0000313" key="2">
    <source>
        <dbReference type="EMBL" id="MFG1254698.1"/>
    </source>
</evidence>
<keyword evidence="3" id="KW-1185">Reference proteome</keyword>
<dbReference type="PANTHER" id="PTHR42928:SF5">
    <property type="entry name" value="BLR1237 PROTEIN"/>
    <property type="match status" value="1"/>
</dbReference>
<evidence type="ECO:0000256" key="1">
    <source>
        <dbReference type="ARBA" id="ARBA00006987"/>
    </source>
</evidence>
<dbReference type="SUPFAM" id="SSF53850">
    <property type="entry name" value="Periplasmic binding protein-like II"/>
    <property type="match status" value="1"/>
</dbReference>
<dbReference type="PANTHER" id="PTHR42928">
    <property type="entry name" value="TRICARBOXYLATE-BINDING PROTEIN"/>
    <property type="match status" value="1"/>
</dbReference>
<organism evidence="2 3">
    <name type="scientific">Xanthobacter aminoxidans</name>
    <dbReference type="NCBI Taxonomy" id="186280"/>
    <lineage>
        <taxon>Bacteria</taxon>
        <taxon>Pseudomonadati</taxon>
        <taxon>Pseudomonadota</taxon>
        <taxon>Alphaproteobacteria</taxon>
        <taxon>Hyphomicrobiales</taxon>
        <taxon>Xanthobacteraceae</taxon>
        <taxon>Xanthobacter</taxon>
    </lineage>
</organism>
<dbReference type="Gene3D" id="3.40.190.150">
    <property type="entry name" value="Bordetella uptake gene, domain 1"/>
    <property type="match status" value="1"/>
</dbReference>
<dbReference type="Gene3D" id="3.40.190.10">
    <property type="entry name" value="Periplasmic binding protein-like II"/>
    <property type="match status" value="1"/>
</dbReference>
<dbReference type="PIRSF" id="PIRSF017082">
    <property type="entry name" value="YflP"/>
    <property type="match status" value="1"/>
</dbReference>
<dbReference type="RefSeq" id="WP_197023025.1">
    <property type="nucleotide sequence ID" value="NZ_JBAFUR010000007.1"/>
</dbReference>
<dbReference type="InterPro" id="IPR042100">
    <property type="entry name" value="Bug_dom1"/>
</dbReference>
<accession>A0ABW6ZNU6</accession>
<reference evidence="2 3" key="1">
    <citation type="submission" date="2024-02" db="EMBL/GenBank/DDBJ databases">
        <title>Expansion and revision of Xanthobacter and proposal of Roseixanthobacter gen. nov.</title>
        <authorList>
            <person name="Soltysiak M.P.M."/>
            <person name="Jalihal A."/>
            <person name="Ory A."/>
            <person name="Chrisophersen C."/>
            <person name="Lee A.D."/>
            <person name="Boulton J."/>
            <person name="Springer M."/>
        </authorList>
    </citation>
    <scope>NUCLEOTIDE SEQUENCE [LARGE SCALE GENOMIC DNA]</scope>
    <source>
        <strain evidence="2 3">CB5</strain>
    </source>
</reference>
<sequence length="326" mass="34969">MGMHVTRRTVLATLTAAIAGAPHRVFAQAKWPTRAVTLQVGYPSGGATDFGARIFSDGARAFTSVPFVVENRAGAAGTLAAGATLRSNPDGYTLFVGTSNETTMLKSIRRAPPYALSDFAPLAMILDYPMVLIVPASSPVSTWQDFLKAGKEKGDRMNYASPGVGSAVQFFTERVVNLSGLQASPIYYRGSTAAAPDILAGRVDFALDVLPTWTSSIRSGAVRAIAVSTRERLPQAPDIPSLRELGLPIEERVGWNGLFAPSKTPVDIQNEIIELARSVLQGPARPKIEAAGYRPGTLFGADFRAFIQQDEVAWEKLVKSTNFQPE</sequence>
<dbReference type="EMBL" id="JBAFUR010000007">
    <property type="protein sequence ID" value="MFG1254698.1"/>
    <property type="molecule type" value="Genomic_DNA"/>
</dbReference>